<name>A0A1H6CUY7_9ACTN</name>
<evidence type="ECO:0000313" key="4">
    <source>
        <dbReference type="Proteomes" id="UP000236723"/>
    </source>
</evidence>
<evidence type="ECO:0000259" key="2">
    <source>
        <dbReference type="Pfam" id="PF08327"/>
    </source>
</evidence>
<dbReference type="Pfam" id="PF08327">
    <property type="entry name" value="AHSA1"/>
    <property type="match status" value="1"/>
</dbReference>
<evidence type="ECO:0000256" key="1">
    <source>
        <dbReference type="ARBA" id="ARBA00006817"/>
    </source>
</evidence>
<gene>
    <name evidence="3" type="ORF">SAMN04489712_111222</name>
</gene>
<feature type="domain" description="Activator of Hsp90 ATPase homologue 1/2-like C-terminal" evidence="2">
    <location>
        <begin position="22"/>
        <end position="155"/>
    </location>
</feature>
<accession>A0A1H6CUY7</accession>
<organism evidence="3 4">
    <name type="scientific">Thermomonospora echinospora</name>
    <dbReference type="NCBI Taxonomy" id="1992"/>
    <lineage>
        <taxon>Bacteria</taxon>
        <taxon>Bacillati</taxon>
        <taxon>Actinomycetota</taxon>
        <taxon>Actinomycetes</taxon>
        <taxon>Streptosporangiales</taxon>
        <taxon>Thermomonosporaceae</taxon>
        <taxon>Thermomonospora</taxon>
    </lineage>
</organism>
<evidence type="ECO:0000313" key="3">
    <source>
        <dbReference type="EMBL" id="SEG76899.1"/>
    </source>
</evidence>
<sequence>MGSETTTVTTEGTELVMERVFNAPRELVWAAFTEAEHVRRWWGPKGTTVTVVEMDVRPGGTWRYVTHGPDGQDAPFKGEYLEVVPNERIVRTFVFDVEPFNDHSAVETLTFEDLGGRTKVSTRSRYSSREALDGALAAGMEQGATETYDRLADILTELTTGLN</sequence>
<dbReference type="EMBL" id="FNVO01000011">
    <property type="protein sequence ID" value="SEG76899.1"/>
    <property type="molecule type" value="Genomic_DNA"/>
</dbReference>
<dbReference type="InterPro" id="IPR023393">
    <property type="entry name" value="START-like_dom_sf"/>
</dbReference>
<proteinExistence type="inferred from homology"/>
<dbReference type="RefSeq" id="WP_103940323.1">
    <property type="nucleotide sequence ID" value="NZ_FNVO01000011.1"/>
</dbReference>
<dbReference type="SUPFAM" id="SSF55961">
    <property type="entry name" value="Bet v1-like"/>
    <property type="match status" value="1"/>
</dbReference>
<keyword evidence="4" id="KW-1185">Reference proteome</keyword>
<dbReference type="InterPro" id="IPR013538">
    <property type="entry name" value="ASHA1/2-like_C"/>
</dbReference>
<dbReference type="OrthoDB" id="3365660at2"/>
<dbReference type="Gene3D" id="3.30.530.20">
    <property type="match status" value="1"/>
</dbReference>
<dbReference type="AlphaFoldDB" id="A0A1H6CUY7"/>
<dbReference type="Proteomes" id="UP000236723">
    <property type="component" value="Unassembled WGS sequence"/>
</dbReference>
<dbReference type="CDD" id="cd07826">
    <property type="entry name" value="SRPBCC_CalC_Aha1-like_9"/>
    <property type="match status" value="1"/>
</dbReference>
<reference evidence="4" key="1">
    <citation type="submission" date="2016-10" db="EMBL/GenBank/DDBJ databases">
        <authorList>
            <person name="Varghese N."/>
            <person name="Submissions S."/>
        </authorList>
    </citation>
    <scope>NUCLEOTIDE SEQUENCE [LARGE SCALE GENOMIC DNA]</scope>
    <source>
        <strain evidence="4">DSM 43163</strain>
    </source>
</reference>
<protein>
    <submittedName>
        <fullName evidence="3">Uncharacterized conserved protein YndB, AHSA1/START domain</fullName>
    </submittedName>
</protein>
<comment type="similarity">
    <text evidence="1">Belongs to the AHA1 family.</text>
</comment>